<comment type="caution">
    <text evidence="11">The sequence shown here is derived from an EMBL/GenBank/DDBJ whole genome shotgun (WGS) entry which is preliminary data.</text>
</comment>
<evidence type="ECO:0000256" key="8">
    <source>
        <dbReference type="ARBA" id="ARBA00023268"/>
    </source>
</evidence>
<dbReference type="GO" id="GO:0009086">
    <property type="term" value="P:methionine biosynthetic process"/>
    <property type="evidence" value="ECO:0007669"/>
    <property type="project" value="UniProtKB-KW"/>
</dbReference>
<dbReference type="EMBL" id="MFKF01000392">
    <property type="protein sequence ID" value="OGG44917.1"/>
    <property type="molecule type" value="Genomic_DNA"/>
</dbReference>
<evidence type="ECO:0000256" key="7">
    <source>
        <dbReference type="ARBA" id="ARBA00023167"/>
    </source>
</evidence>
<dbReference type="Pfam" id="PF00763">
    <property type="entry name" value="THF_DHG_CYH"/>
    <property type="match status" value="1"/>
</dbReference>
<keyword evidence="7" id="KW-0486">Methionine biosynthesis</keyword>
<reference evidence="11 12" key="1">
    <citation type="journal article" date="2016" name="Nat. Commun.">
        <title>Thousands of microbial genomes shed light on interconnected biogeochemical processes in an aquifer system.</title>
        <authorList>
            <person name="Anantharaman K."/>
            <person name="Brown C.T."/>
            <person name="Hug L.A."/>
            <person name="Sharon I."/>
            <person name="Castelle C.J."/>
            <person name="Probst A.J."/>
            <person name="Thomas B.C."/>
            <person name="Singh A."/>
            <person name="Wilkins M.J."/>
            <person name="Karaoz U."/>
            <person name="Brodie E.L."/>
            <person name="Williams K.H."/>
            <person name="Hubbard S.S."/>
            <person name="Banfield J.F."/>
        </authorList>
    </citation>
    <scope>NUCLEOTIDE SEQUENCE [LARGE SCALE GENOMIC DNA]</scope>
    <source>
        <strain evidence="12">RIFCSPLOWO2_12_FULL_64_10</strain>
    </source>
</reference>
<keyword evidence="3" id="KW-0658">Purine biosynthesis</keyword>
<keyword evidence="6" id="KW-0560">Oxidoreductase</keyword>
<dbReference type="GO" id="GO:0006164">
    <property type="term" value="P:purine nucleotide biosynthetic process"/>
    <property type="evidence" value="ECO:0007669"/>
    <property type="project" value="UniProtKB-KW"/>
</dbReference>
<dbReference type="SUPFAM" id="SSF53223">
    <property type="entry name" value="Aminoacid dehydrogenase-like, N-terminal domain"/>
    <property type="match status" value="1"/>
</dbReference>
<dbReference type="InterPro" id="IPR020631">
    <property type="entry name" value="THF_DH/CycHdrlase_NAD-bd_dom"/>
</dbReference>
<dbReference type="AlphaFoldDB" id="A0A1F6C7K1"/>
<dbReference type="GO" id="GO:0005829">
    <property type="term" value="C:cytosol"/>
    <property type="evidence" value="ECO:0007669"/>
    <property type="project" value="TreeGrafter"/>
</dbReference>
<evidence type="ECO:0000256" key="1">
    <source>
        <dbReference type="ARBA" id="ARBA00004777"/>
    </source>
</evidence>
<dbReference type="Proteomes" id="UP000178606">
    <property type="component" value="Unassembled WGS sequence"/>
</dbReference>
<keyword evidence="7" id="KW-0028">Amino-acid biosynthesis</keyword>
<dbReference type="SUPFAM" id="SSF51735">
    <property type="entry name" value="NAD(P)-binding Rossmann-fold domains"/>
    <property type="match status" value="1"/>
</dbReference>
<name>A0A1F6C7K1_HANXR</name>
<evidence type="ECO:0000259" key="9">
    <source>
        <dbReference type="Pfam" id="PF00763"/>
    </source>
</evidence>
<dbReference type="InterPro" id="IPR020630">
    <property type="entry name" value="THF_DH/CycHdrlase_cat_dom"/>
</dbReference>
<dbReference type="InterPro" id="IPR036291">
    <property type="entry name" value="NAD(P)-bd_dom_sf"/>
</dbReference>
<dbReference type="GO" id="GO:0004488">
    <property type="term" value="F:methylenetetrahydrofolate dehydrogenase (NADP+) activity"/>
    <property type="evidence" value="ECO:0007669"/>
    <property type="project" value="InterPro"/>
</dbReference>
<accession>A0A1F6C7K1</accession>
<dbReference type="PANTHER" id="PTHR48099">
    <property type="entry name" value="C-1-TETRAHYDROFOLATE SYNTHASE, CYTOPLASMIC-RELATED"/>
    <property type="match status" value="1"/>
</dbReference>
<dbReference type="Gene3D" id="3.40.50.10860">
    <property type="entry name" value="Leucine Dehydrogenase, chain A, domain 1"/>
    <property type="match status" value="1"/>
</dbReference>
<feature type="domain" description="Tetrahydrofolate dehydrogenase/cyclohydrolase NAD(P)-binding" evidence="10">
    <location>
        <begin position="85"/>
        <end position="224"/>
    </location>
</feature>
<dbReference type="PANTHER" id="PTHR48099:SF5">
    <property type="entry name" value="C-1-TETRAHYDROFOLATE SYNTHASE, CYTOPLASMIC"/>
    <property type="match status" value="1"/>
</dbReference>
<evidence type="ECO:0000256" key="4">
    <source>
        <dbReference type="ARBA" id="ARBA00022801"/>
    </source>
</evidence>
<evidence type="ECO:0000313" key="12">
    <source>
        <dbReference type="Proteomes" id="UP000178606"/>
    </source>
</evidence>
<dbReference type="GO" id="GO:0035999">
    <property type="term" value="P:tetrahydrofolate interconversion"/>
    <property type="evidence" value="ECO:0007669"/>
    <property type="project" value="TreeGrafter"/>
</dbReference>
<keyword evidence="5" id="KW-0521">NADP</keyword>
<dbReference type="CDD" id="cd01080">
    <property type="entry name" value="NAD_bind_m-THF_DH_Cyclohyd"/>
    <property type="match status" value="1"/>
</dbReference>
<evidence type="ECO:0000256" key="2">
    <source>
        <dbReference type="ARBA" id="ARBA00022563"/>
    </source>
</evidence>
<feature type="non-terminal residue" evidence="11">
    <location>
        <position position="1"/>
    </location>
</feature>
<dbReference type="GO" id="GO:0004477">
    <property type="term" value="F:methenyltetrahydrofolate cyclohydrolase activity"/>
    <property type="evidence" value="ECO:0007669"/>
    <property type="project" value="TreeGrafter"/>
</dbReference>
<dbReference type="PRINTS" id="PR00085">
    <property type="entry name" value="THFDHDRGNASE"/>
</dbReference>
<dbReference type="Gene3D" id="3.40.50.720">
    <property type="entry name" value="NAD(P)-binding Rossmann-like Domain"/>
    <property type="match status" value="1"/>
</dbReference>
<evidence type="ECO:0000256" key="3">
    <source>
        <dbReference type="ARBA" id="ARBA00022755"/>
    </source>
</evidence>
<protein>
    <recommendedName>
        <fullName evidence="13">Methenyltetrahydrofolate cyclohydrolase</fullName>
    </recommendedName>
</protein>
<evidence type="ECO:0000313" key="11">
    <source>
        <dbReference type="EMBL" id="OGG44917.1"/>
    </source>
</evidence>
<evidence type="ECO:0000259" key="10">
    <source>
        <dbReference type="Pfam" id="PF02882"/>
    </source>
</evidence>
<evidence type="ECO:0000256" key="5">
    <source>
        <dbReference type="ARBA" id="ARBA00022857"/>
    </source>
</evidence>
<dbReference type="InterPro" id="IPR046346">
    <property type="entry name" value="Aminoacid_DH-like_N_sf"/>
</dbReference>
<proteinExistence type="predicted"/>
<gene>
    <name evidence="11" type="ORF">A3F84_11195</name>
</gene>
<dbReference type="InterPro" id="IPR000672">
    <property type="entry name" value="THF_DH/CycHdrlase"/>
</dbReference>
<feature type="domain" description="Tetrahydrofolate dehydrogenase/cyclohydrolase catalytic" evidence="9">
    <location>
        <begin position="3"/>
        <end position="66"/>
    </location>
</feature>
<evidence type="ECO:0008006" key="13">
    <source>
        <dbReference type="Google" id="ProtNLM"/>
    </source>
</evidence>
<keyword evidence="2" id="KW-0554">One-carbon metabolism</keyword>
<organism evidence="11 12">
    <name type="scientific">Handelsmanbacteria sp. (strain RIFCSPLOWO2_12_FULL_64_10)</name>
    <dbReference type="NCBI Taxonomy" id="1817868"/>
    <lineage>
        <taxon>Bacteria</taxon>
        <taxon>Candidatus Handelsmaniibacteriota</taxon>
    </lineage>
</organism>
<evidence type="ECO:0000256" key="6">
    <source>
        <dbReference type="ARBA" id="ARBA00023002"/>
    </source>
</evidence>
<sequence length="230" mass="23662">RNFEGAGVVVDVHELPFAASLITAIDLVQRLSADETIHGIQIQTPTPAHLPLSELVAALAPTKDLDGIHPMNAGLLAQGTPSVVPATPLGGMEILLRHQVPIEGARAVVVGRSPTVGRPMALLLLARHATVTICHTRTRDLPSITRDAEILACAAGRAGLIGAEMVRKGAAVIDFGVNVVYGGLAGDVAPEAAERAGLFTPVPGGTGPVTNGMLLKNALALYRRALGVSA</sequence>
<keyword evidence="8" id="KW-0511">Multifunctional enzyme</keyword>
<comment type="pathway">
    <text evidence="1">One-carbon metabolism; tetrahydrofolate interconversion.</text>
</comment>
<dbReference type="Pfam" id="PF02882">
    <property type="entry name" value="THF_DHG_CYH_C"/>
    <property type="match status" value="1"/>
</dbReference>
<keyword evidence="4" id="KW-0378">Hydrolase</keyword>